<dbReference type="PRINTS" id="PR00178">
    <property type="entry name" value="FATTYACIDBP"/>
</dbReference>
<evidence type="ECO:0000313" key="9">
    <source>
        <dbReference type="Ensembl" id="ENSKMAP00000000385.1"/>
    </source>
</evidence>
<dbReference type="PANTHER" id="PTHR11955">
    <property type="entry name" value="FATTY ACID BINDING PROTEIN"/>
    <property type="match status" value="1"/>
</dbReference>
<comment type="similarity">
    <text evidence="2 7">Belongs to the calycin superfamily. Fatty-acid binding protein (FABP) family.</text>
</comment>
<evidence type="ECO:0000256" key="2">
    <source>
        <dbReference type="ARBA" id="ARBA00008390"/>
    </source>
</evidence>
<accession>A0A3Q2ZCR8</accession>
<evidence type="ECO:0000313" key="10">
    <source>
        <dbReference type="Proteomes" id="UP000264800"/>
    </source>
</evidence>
<dbReference type="Gene3D" id="2.40.128.20">
    <property type="match status" value="1"/>
</dbReference>
<keyword evidence="5" id="KW-0683">Retinol-binding</keyword>
<keyword evidence="4" id="KW-0845">Vitamin A</keyword>
<evidence type="ECO:0000256" key="5">
    <source>
        <dbReference type="ARBA" id="ARBA00023072"/>
    </source>
</evidence>
<evidence type="ECO:0000256" key="1">
    <source>
        <dbReference type="ARBA" id="ARBA00003699"/>
    </source>
</evidence>
<dbReference type="SUPFAM" id="SSF50814">
    <property type="entry name" value="Lipocalins"/>
    <property type="match status" value="1"/>
</dbReference>
<evidence type="ECO:0000256" key="6">
    <source>
        <dbReference type="ARBA" id="ARBA00030108"/>
    </source>
</evidence>
<dbReference type="GO" id="GO:0016918">
    <property type="term" value="F:retinal binding"/>
    <property type="evidence" value="ECO:0007669"/>
    <property type="project" value="UniProtKB-KW"/>
</dbReference>
<dbReference type="InterPro" id="IPR000463">
    <property type="entry name" value="Fatty_acid-bd"/>
</dbReference>
<keyword evidence="10" id="KW-1185">Reference proteome</keyword>
<evidence type="ECO:0000256" key="3">
    <source>
        <dbReference type="ARBA" id="ARBA00013592"/>
    </source>
</evidence>
<dbReference type="PROSITE" id="PS00214">
    <property type="entry name" value="FABP"/>
    <property type="match status" value="1"/>
</dbReference>
<feature type="domain" description="Cytosolic fatty-acid binding proteins" evidence="8">
    <location>
        <begin position="5"/>
        <end position="22"/>
    </location>
</feature>
<dbReference type="Ensembl" id="ENSKMAT00000000414.1">
    <property type="protein sequence ID" value="ENSKMAP00000000385.1"/>
    <property type="gene ID" value="ENSKMAG00000000334.1"/>
</dbReference>
<dbReference type="OrthoDB" id="9991853at2759"/>
<dbReference type="GeneID" id="108236832"/>
<dbReference type="InterPro" id="IPR000566">
    <property type="entry name" value="Lipocln_cytosolic_FA-bd_dom"/>
</dbReference>
<dbReference type="InterPro" id="IPR012674">
    <property type="entry name" value="Calycin"/>
</dbReference>
<evidence type="ECO:0000256" key="4">
    <source>
        <dbReference type="ARBA" id="ARBA00022893"/>
    </source>
</evidence>
<reference evidence="9" key="2">
    <citation type="submission" date="2025-09" db="UniProtKB">
        <authorList>
            <consortium name="Ensembl"/>
        </authorList>
    </citation>
    <scope>IDENTIFICATION</scope>
</reference>
<dbReference type="OMA" id="FMEAMGV"/>
<reference evidence="9" key="1">
    <citation type="submission" date="2025-08" db="UniProtKB">
        <authorList>
            <consortium name="Ensembl"/>
        </authorList>
    </citation>
    <scope>IDENTIFICATION</scope>
</reference>
<dbReference type="Proteomes" id="UP000264800">
    <property type="component" value="Unplaced"/>
</dbReference>
<dbReference type="AlphaFoldDB" id="A0A3Q2ZCR8"/>
<dbReference type="CTD" id="2169"/>
<proteinExistence type="inferred from homology"/>
<sequence>MTFNGTWKIDRNDNYEKFMEQMGINMVKRKLASHDNLKITIEQTGDKFQVKESSNFRTIDINFTLGVTFDYSLADGTELTGSWTMEGDMLKGLFNRKDNGKLLTTTRIIQGDELIQSYNYEGVDAKRIFKRS</sequence>
<dbReference type="RefSeq" id="XP_017273367.1">
    <property type="nucleotide sequence ID" value="XM_017417878.3"/>
</dbReference>
<evidence type="ECO:0000256" key="7">
    <source>
        <dbReference type="RuleBase" id="RU003696"/>
    </source>
</evidence>
<organism evidence="9 10">
    <name type="scientific">Kryptolebias marmoratus</name>
    <name type="common">Mangrove killifish</name>
    <name type="synonym">Rivulus marmoratus</name>
    <dbReference type="NCBI Taxonomy" id="37003"/>
    <lineage>
        <taxon>Eukaryota</taxon>
        <taxon>Metazoa</taxon>
        <taxon>Chordata</taxon>
        <taxon>Craniata</taxon>
        <taxon>Vertebrata</taxon>
        <taxon>Euteleostomi</taxon>
        <taxon>Actinopterygii</taxon>
        <taxon>Neopterygii</taxon>
        <taxon>Teleostei</taxon>
        <taxon>Neoteleostei</taxon>
        <taxon>Acanthomorphata</taxon>
        <taxon>Ovalentaria</taxon>
        <taxon>Atherinomorphae</taxon>
        <taxon>Cyprinodontiformes</taxon>
        <taxon>Rivulidae</taxon>
        <taxon>Kryptolebias</taxon>
    </lineage>
</organism>
<dbReference type="STRING" id="37003.ENSKMAP00000000385"/>
<name>A0A3Q2ZCR8_KRYMA</name>
<protein>
    <recommendedName>
        <fullName evidence="3">Cellular retinoic acid-binding protein 1</fullName>
    </recommendedName>
    <alternativeName>
        <fullName evidence="6">Cellular retinoic acid-binding protein I</fullName>
    </alternativeName>
</protein>
<dbReference type="FunFam" id="2.40.128.20:FF:000001">
    <property type="entry name" value="Fatty acid-binding protein, adipocyte"/>
    <property type="match status" value="1"/>
</dbReference>
<dbReference type="Pfam" id="PF00061">
    <property type="entry name" value="Lipocalin"/>
    <property type="match status" value="1"/>
</dbReference>
<dbReference type="InterPro" id="IPR031259">
    <property type="entry name" value="ILBP"/>
</dbReference>
<dbReference type="KEGG" id="kmr:108236832"/>
<evidence type="ECO:0000259" key="8">
    <source>
        <dbReference type="PROSITE" id="PS00214"/>
    </source>
</evidence>
<comment type="function">
    <text evidence="1">Cytosolic CRABPs may regulate the access of retinoic acid to the nuclear retinoic acid receptors.</text>
</comment>
<dbReference type="GO" id="GO:0019841">
    <property type="term" value="F:retinol binding"/>
    <property type="evidence" value="ECO:0007669"/>
    <property type="project" value="UniProtKB-KW"/>
</dbReference>
<dbReference type="GeneTree" id="ENSGT00800000124172"/>
<keyword evidence="7" id="KW-0813">Transport</keyword>